<gene>
    <name evidence="2" type="ORF">SAMN02745190_00056</name>
</gene>
<dbReference type="STRING" id="1123243.SAMN02745190_00056"/>
<dbReference type="Proteomes" id="UP000184404">
    <property type="component" value="Unassembled WGS sequence"/>
</dbReference>
<name>A0A1M4SAG2_9FIRM</name>
<evidence type="ECO:0000313" key="3">
    <source>
        <dbReference type="Proteomes" id="UP000184404"/>
    </source>
</evidence>
<evidence type="ECO:0000313" key="2">
    <source>
        <dbReference type="EMBL" id="SHE29169.1"/>
    </source>
</evidence>
<feature type="compositionally biased region" description="Basic and acidic residues" evidence="1">
    <location>
        <begin position="85"/>
        <end position="94"/>
    </location>
</feature>
<sequence length="178" mass="19092">MTVDEVLGQMSERLTPEGKRYLAPLILAGILAGAGMSTCLVDGTEPAPVIKLPQREELSYADDKGAAAHVKPIGSTAVLRSPFTAEHEERESSRHVMTAKPEAVTPKQAPTRQKKEPVRLVGTARSASGDMAILSRGTEHWSMAPGETRGDVELIELTENEAVISTAEGVRTLRLPGR</sequence>
<evidence type="ECO:0000256" key="1">
    <source>
        <dbReference type="SAM" id="MobiDB-lite"/>
    </source>
</evidence>
<feature type="region of interest" description="Disordered" evidence="1">
    <location>
        <begin position="82"/>
        <end position="115"/>
    </location>
</feature>
<proteinExistence type="predicted"/>
<protein>
    <submittedName>
        <fullName evidence="2">Uncharacterized protein</fullName>
    </submittedName>
</protein>
<dbReference type="EMBL" id="FQUG01000002">
    <property type="protein sequence ID" value="SHE29169.1"/>
    <property type="molecule type" value="Genomic_DNA"/>
</dbReference>
<accession>A0A1M4SAG2</accession>
<dbReference type="AlphaFoldDB" id="A0A1M4SAG2"/>
<keyword evidence="3" id="KW-1185">Reference proteome</keyword>
<organism evidence="2 3">
    <name type="scientific">Schwartzia succinivorans DSM 10502</name>
    <dbReference type="NCBI Taxonomy" id="1123243"/>
    <lineage>
        <taxon>Bacteria</taxon>
        <taxon>Bacillati</taxon>
        <taxon>Bacillota</taxon>
        <taxon>Negativicutes</taxon>
        <taxon>Selenomonadales</taxon>
        <taxon>Selenomonadaceae</taxon>
        <taxon>Schwartzia</taxon>
    </lineage>
</organism>
<reference evidence="2 3" key="1">
    <citation type="submission" date="2016-11" db="EMBL/GenBank/DDBJ databases">
        <authorList>
            <person name="Jaros S."/>
            <person name="Januszkiewicz K."/>
            <person name="Wedrychowicz H."/>
        </authorList>
    </citation>
    <scope>NUCLEOTIDE SEQUENCE [LARGE SCALE GENOMIC DNA]</scope>
    <source>
        <strain evidence="2 3">DSM 10502</strain>
    </source>
</reference>
<dbReference type="RefSeq" id="WP_072934197.1">
    <property type="nucleotide sequence ID" value="NZ_FQUG01000002.1"/>
</dbReference>